<keyword evidence="3" id="KW-1185">Reference proteome</keyword>
<dbReference type="RefSeq" id="WP_105039380.1">
    <property type="nucleotide sequence ID" value="NZ_PPSL01000003.1"/>
</dbReference>
<keyword evidence="1" id="KW-0812">Transmembrane</keyword>
<proteinExistence type="predicted"/>
<keyword evidence="1" id="KW-0472">Membrane</keyword>
<sequence length="161" mass="19364">MKNPKNNIVLLTSEEKEWLLEIYHARKDNLFFAGALRSLVLCVLWFTIGMWFAAFIHEIFFYKLNGSWFTHEHFWGKWWLKTIVILLMEVAVCLFTWFGVILPFKQDALSGIKEQVSFNIAIKEHYPITGQYFFRFRHKIDQLHEVDEARYNQYDEAVTYL</sequence>
<dbReference type="Proteomes" id="UP000239872">
    <property type="component" value="Unassembled WGS sequence"/>
</dbReference>
<feature type="transmembrane region" description="Helical" evidence="1">
    <location>
        <begin position="39"/>
        <end position="62"/>
    </location>
</feature>
<gene>
    <name evidence="2" type="ORF">CJD36_011810</name>
</gene>
<name>A0A2S7SUP7_9BACT</name>
<evidence type="ECO:0000313" key="3">
    <source>
        <dbReference type="Proteomes" id="UP000239872"/>
    </source>
</evidence>
<dbReference type="EMBL" id="PPSL01000003">
    <property type="protein sequence ID" value="PQJ10652.1"/>
    <property type="molecule type" value="Genomic_DNA"/>
</dbReference>
<evidence type="ECO:0000256" key="1">
    <source>
        <dbReference type="SAM" id="Phobius"/>
    </source>
</evidence>
<keyword evidence="1" id="KW-1133">Transmembrane helix</keyword>
<comment type="caution">
    <text evidence="2">The sequence shown here is derived from an EMBL/GenBank/DDBJ whole genome shotgun (WGS) entry which is preliminary data.</text>
</comment>
<organism evidence="2 3">
    <name type="scientific">Flavipsychrobacter stenotrophus</name>
    <dbReference type="NCBI Taxonomy" id="2077091"/>
    <lineage>
        <taxon>Bacteria</taxon>
        <taxon>Pseudomonadati</taxon>
        <taxon>Bacteroidota</taxon>
        <taxon>Chitinophagia</taxon>
        <taxon>Chitinophagales</taxon>
        <taxon>Chitinophagaceae</taxon>
        <taxon>Flavipsychrobacter</taxon>
    </lineage>
</organism>
<evidence type="ECO:0000313" key="2">
    <source>
        <dbReference type="EMBL" id="PQJ10652.1"/>
    </source>
</evidence>
<accession>A0A2S7SUP7</accession>
<feature type="transmembrane region" description="Helical" evidence="1">
    <location>
        <begin position="82"/>
        <end position="104"/>
    </location>
</feature>
<dbReference type="AlphaFoldDB" id="A0A2S7SUP7"/>
<protein>
    <submittedName>
        <fullName evidence="2">Uncharacterized protein</fullName>
    </submittedName>
</protein>
<reference evidence="2 3" key="1">
    <citation type="submission" date="2018-01" db="EMBL/GenBank/DDBJ databases">
        <title>A novel member of the phylum Bacteroidetes isolated from glacier ice.</title>
        <authorList>
            <person name="Liu Q."/>
            <person name="Xin Y.-H."/>
        </authorList>
    </citation>
    <scope>NUCLEOTIDE SEQUENCE [LARGE SCALE GENOMIC DNA]</scope>
    <source>
        <strain evidence="2 3">RB1R16</strain>
    </source>
</reference>